<name>A0A9N9KM80_9HELO</name>
<dbReference type="Proteomes" id="UP000696280">
    <property type="component" value="Unassembled WGS sequence"/>
</dbReference>
<evidence type="ECO:0000313" key="1">
    <source>
        <dbReference type="EMBL" id="CAG8949601.1"/>
    </source>
</evidence>
<organism evidence="1 2">
    <name type="scientific">Hymenoscyphus fraxineus</name>
    <dbReference type="NCBI Taxonomy" id="746836"/>
    <lineage>
        <taxon>Eukaryota</taxon>
        <taxon>Fungi</taxon>
        <taxon>Dikarya</taxon>
        <taxon>Ascomycota</taxon>
        <taxon>Pezizomycotina</taxon>
        <taxon>Leotiomycetes</taxon>
        <taxon>Helotiales</taxon>
        <taxon>Helotiaceae</taxon>
        <taxon>Hymenoscyphus</taxon>
    </lineage>
</organism>
<reference evidence="1" key="1">
    <citation type="submission" date="2021-07" db="EMBL/GenBank/DDBJ databases">
        <authorList>
            <person name="Durling M."/>
        </authorList>
    </citation>
    <scope>NUCLEOTIDE SEQUENCE</scope>
</reference>
<sequence length="288" mass="32818">MIFISSLFTPYVLFHGRLSVGISHGHRAKITETLNSTTQPYRTVLATDRRDIAHVSLPSGCYLYLVCTCMREIDFHVKAALLVHSVGQTSHHVLCPSVMVAPTKLGWKVRRSSFNIHLRRMSTSHQRVHVHKWLSESNVNCVEVLMRAQGLAWLAVVLGSQGSLTPSRLFCSAFRFAPHHGKFFGAVRLPIIKVQGAKLPFSHPHLPLRLRYVAMDGSIKTNSMFEKAVHLGIHLPSLLYPWHHSGHHEFLKVVVTQHPNSLMLLYLTKSWTTYRICTRKFHRQQSRV</sequence>
<keyword evidence="2" id="KW-1185">Reference proteome</keyword>
<accession>A0A9N9KM80</accession>
<comment type="caution">
    <text evidence="1">The sequence shown here is derived from an EMBL/GenBank/DDBJ whole genome shotgun (WGS) entry which is preliminary data.</text>
</comment>
<protein>
    <submittedName>
        <fullName evidence="1">Uncharacterized protein</fullName>
    </submittedName>
</protein>
<evidence type="ECO:0000313" key="2">
    <source>
        <dbReference type="Proteomes" id="UP000696280"/>
    </source>
</evidence>
<proteinExistence type="predicted"/>
<gene>
    <name evidence="1" type="ORF">HYFRA_00007834</name>
</gene>
<dbReference type="AlphaFoldDB" id="A0A9N9KM80"/>
<dbReference type="EMBL" id="CAJVRL010000014">
    <property type="protein sequence ID" value="CAG8949601.1"/>
    <property type="molecule type" value="Genomic_DNA"/>
</dbReference>